<protein>
    <submittedName>
        <fullName evidence="1">Hydratase</fullName>
    </submittedName>
</protein>
<accession>A0A3S2XYS7</accession>
<dbReference type="InterPro" id="IPR036663">
    <property type="entry name" value="Fumarylacetoacetase_C_sf"/>
</dbReference>
<dbReference type="SUPFAM" id="SSF56529">
    <property type="entry name" value="FAH"/>
    <property type="match status" value="1"/>
</dbReference>
<dbReference type="Gene3D" id="3.90.850.10">
    <property type="entry name" value="Fumarylacetoacetase-like, C-terminal domain"/>
    <property type="match status" value="1"/>
</dbReference>
<comment type="caution">
    <text evidence="1">The sequence shown here is derived from an EMBL/GenBank/DDBJ whole genome shotgun (WGS) entry which is preliminary data.</text>
</comment>
<dbReference type="EMBL" id="SACM01000001">
    <property type="protein sequence ID" value="RVT87904.1"/>
    <property type="molecule type" value="Genomic_DNA"/>
</dbReference>
<keyword evidence="2" id="KW-1185">Reference proteome</keyword>
<name>A0A3S2XYS7_9BURK</name>
<organism evidence="1 2">
    <name type="scientific">Inhella crocodyli</name>
    <dbReference type="NCBI Taxonomy" id="2499851"/>
    <lineage>
        <taxon>Bacteria</taxon>
        <taxon>Pseudomonadati</taxon>
        <taxon>Pseudomonadota</taxon>
        <taxon>Betaproteobacteria</taxon>
        <taxon>Burkholderiales</taxon>
        <taxon>Sphaerotilaceae</taxon>
        <taxon>Inhella</taxon>
    </lineage>
</organism>
<dbReference type="Proteomes" id="UP000288587">
    <property type="component" value="Unassembled WGS sequence"/>
</dbReference>
<evidence type="ECO:0000313" key="2">
    <source>
        <dbReference type="Proteomes" id="UP000288587"/>
    </source>
</evidence>
<dbReference type="InterPro" id="IPR050772">
    <property type="entry name" value="Hydratase-Decarb/MhpD_sf"/>
</dbReference>
<evidence type="ECO:0000313" key="1">
    <source>
        <dbReference type="EMBL" id="RVT87904.1"/>
    </source>
</evidence>
<dbReference type="AlphaFoldDB" id="A0A3S2XYS7"/>
<dbReference type="GO" id="GO:0008684">
    <property type="term" value="F:2-oxopent-4-enoate hydratase activity"/>
    <property type="evidence" value="ECO:0007669"/>
    <property type="project" value="TreeGrafter"/>
</dbReference>
<proteinExistence type="predicted"/>
<gene>
    <name evidence="1" type="ORF">EOD73_02485</name>
</gene>
<sequence length="254" mass="26377">MSPEMARWADELHLASQGGPTVSAWPGLSLPEAYAVAARNHARRVAEGDAPLGRKIGHTNPANWPAQGLSAPSWGWLYRARTWTDAPLPSGERWREPKVELELVLRLGAPPAPGAPLEAWARCVDAVALGLEFVDRPYAAWGGSVADSVAAGGVHAGLWMGPVRTSTPALARAWGDLRANLQVGEASSQGSSAAVLGHPLAAVAALQSLLAQQGAAPLQAGEWITTGALAPALPYRPGAPISALIEGPGFRLSV</sequence>
<reference evidence="1 2" key="1">
    <citation type="submission" date="2019-01" db="EMBL/GenBank/DDBJ databases">
        <authorList>
            <person name="Chen W.-M."/>
        </authorList>
    </citation>
    <scope>NUCLEOTIDE SEQUENCE [LARGE SCALE GENOMIC DNA]</scope>
    <source>
        <strain evidence="1 2">CCP-18</strain>
    </source>
</reference>
<dbReference type="GO" id="GO:0005737">
    <property type="term" value="C:cytoplasm"/>
    <property type="evidence" value="ECO:0007669"/>
    <property type="project" value="TreeGrafter"/>
</dbReference>
<dbReference type="RefSeq" id="WP_127680547.1">
    <property type="nucleotide sequence ID" value="NZ_SACM01000001.1"/>
</dbReference>
<dbReference type="OrthoDB" id="9792137at2"/>
<dbReference type="PANTHER" id="PTHR30143">
    <property type="entry name" value="ACID HYDRATASE"/>
    <property type="match status" value="1"/>
</dbReference>
<dbReference type="PANTHER" id="PTHR30143:SF0">
    <property type="entry name" value="2-KETO-4-PENTENOATE HYDRATASE"/>
    <property type="match status" value="1"/>
</dbReference>